<keyword evidence="4" id="KW-0689">Ribosomal protein</keyword>
<evidence type="ECO:0000256" key="4">
    <source>
        <dbReference type="ARBA" id="ARBA00022980"/>
    </source>
</evidence>
<name>A0A1D9PZL7_SCLS1</name>
<reference evidence="8" key="1">
    <citation type="journal article" date="2017" name="Genome Biol. Evol.">
        <title>The complete genome sequence of the phytopathogenic fungus Sclerotinia sclerotiorum reveals insights into the genome architecture of broad host range pathogens.</title>
        <authorList>
            <person name="Derbyshire M."/>
            <person name="Denton-Giles M."/>
            <person name="Hegedus D."/>
            <person name="Seifbarghy S."/>
            <person name="Rollins J."/>
            <person name="van Kan J."/>
            <person name="Seidl M.F."/>
            <person name="Faino L."/>
            <person name="Mbengue M."/>
            <person name="Navaud O."/>
            <person name="Raffaele S."/>
            <person name="Hammond-Kosack K."/>
            <person name="Heard S."/>
            <person name="Oliver R."/>
        </authorList>
    </citation>
    <scope>NUCLEOTIDE SEQUENCE [LARGE SCALE GENOMIC DNA]</scope>
    <source>
        <strain evidence="8">ATCC 18683 / 1980 / Ss-1</strain>
    </source>
</reference>
<evidence type="ECO:0000256" key="2">
    <source>
        <dbReference type="ARBA" id="ARBA00010152"/>
    </source>
</evidence>
<dbReference type="PANTHER" id="PTHR21338">
    <property type="entry name" value="MITOCHONDRIAL RIBOSOMAL PROTEIN L41"/>
    <property type="match status" value="1"/>
</dbReference>
<dbReference type="GO" id="GO:0005762">
    <property type="term" value="C:mitochondrial large ribosomal subunit"/>
    <property type="evidence" value="ECO:0007669"/>
    <property type="project" value="InterPro"/>
</dbReference>
<evidence type="ECO:0000256" key="6">
    <source>
        <dbReference type="ARBA" id="ARBA00023274"/>
    </source>
</evidence>
<proteinExistence type="inferred from homology"/>
<gene>
    <name evidence="7" type="ORF">sscle_03g028090</name>
</gene>
<keyword evidence="6" id="KW-0687">Ribonucleoprotein</keyword>
<dbReference type="InterPro" id="IPR019189">
    <property type="entry name" value="Ribosomal_mL41"/>
</dbReference>
<dbReference type="OMA" id="YIIEWDK"/>
<evidence type="ECO:0000313" key="7">
    <source>
        <dbReference type="EMBL" id="APA08039.1"/>
    </source>
</evidence>
<evidence type="ECO:0000313" key="8">
    <source>
        <dbReference type="Proteomes" id="UP000177798"/>
    </source>
</evidence>
<organism evidence="7 8">
    <name type="scientific">Sclerotinia sclerotiorum (strain ATCC 18683 / 1980 / Ss-1)</name>
    <name type="common">White mold</name>
    <name type="synonym">Whetzelinia sclerotiorum</name>
    <dbReference type="NCBI Taxonomy" id="665079"/>
    <lineage>
        <taxon>Eukaryota</taxon>
        <taxon>Fungi</taxon>
        <taxon>Dikarya</taxon>
        <taxon>Ascomycota</taxon>
        <taxon>Pezizomycotina</taxon>
        <taxon>Leotiomycetes</taxon>
        <taxon>Helotiales</taxon>
        <taxon>Sclerotiniaceae</taxon>
        <taxon>Sclerotinia</taxon>
    </lineage>
</organism>
<dbReference type="EMBL" id="CP017816">
    <property type="protein sequence ID" value="APA08039.1"/>
    <property type="molecule type" value="Genomic_DNA"/>
</dbReference>
<sequence>MQPTQCLMKRITRHALSTKKANKGFYKGTGTGSTGRHTQHGGYIIEWDKVRTYVVPPNLKECKLTPFVTKKILPPRGRFENDPKGAFSGEAYLRKWKDISDGMT</sequence>
<dbReference type="Proteomes" id="UP000177798">
    <property type="component" value="Chromosome 3"/>
</dbReference>
<accession>A0A1D9PZL7</accession>
<dbReference type="VEuPathDB" id="FungiDB:sscle_03g028090"/>
<dbReference type="KEGG" id="ssl:SS1G_00316"/>
<keyword evidence="5" id="KW-0496">Mitochondrion</keyword>
<evidence type="ECO:0000256" key="3">
    <source>
        <dbReference type="ARBA" id="ARBA00022946"/>
    </source>
</evidence>
<evidence type="ECO:0000256" key="5">
    <source>
        <dbReference type="ARBA" id="ARBA00023128"/>
    </source>
</evidence>
<dbReference type="GO" id="GO:0003735">
    <property type="term" value="F:structural constituent of ribosome"/>
    <property type="evidence" value="ECO:0007669"/>
    <property type="project" value="InterPro"/>
</dbReference>
<dbReference type="PANTHER" id="PTHR21338:SF0">
    <property type="entry name" value="LARGE RIBOSOMAL SUBUNIT PROTEIN ML41"/>
    <property type="match status" value="1"/>
</dbReference>
<dbReference type="RefSeq" id="XP_001598230.1">
    <property type="nucleotide sequence ID" value="XM_001598180.1"/>
</dbReference>
<dbReference type="OrthoDB" id="408933at2759"/>
<evidence type="ECO:0000256" key="1">
    <source>
        <dbReference type="ARBA" id="ARBA00004173"/>
    </source>
</evidence>
<evidence type="ECO:0008006" key="9">
    <source>
        <dbReference type="Google" id="ProtNLM"/>
    </source>
</evidence>
<comment type="similarity">
    <text evidence="2">Belongs to the mitochondrion-specific ribosomal protein mL41 family.</text>
</comment>
<dbReference type="AlphaFoldDB" id="A0A1D9PZL7"/>
<keyword evidence="3" id="KW-0809">Transit peptide</keyword>
<dbReference type="Pfam" id="PF09809">
    <property type="entry name" value="MRP-L27"/>
    <property type="match status" value="1"/>
</dbReference>
<comment type="subcellular location">
    <subcellularLocation>
        <location evidence="1">Mitochondrion</location>
    </subcellularLocation>
</comment>
<protein>
    <recommendedName>
        <fullName evidence="9">50S ribosomal protein YmL27</fullName>
    </recommendedName>
</protein>